<dbReference type="Gene3D" id="3.40.50.1820">
    <property type="entry name" value="alpha/beta hydrolase"/>
    <property type="match status" value="1"/>
</dbReference>
<dbReference type="Proteomes" id="UP001652582">
    <property type="component" value="Chromosome 21"/>
</dbReference>
<protein>
    <submittedName>
        <fullName evidence="9">Esterase SG1-like</fullName>
    </submittedName>
</protein>
<dbReference type="PANTHER" id="PTHR43142:SF1">
    <property type="entry name" value="CARBOXYLIC ESTER HYDROLASE"/>
    <property type="match status" value="1"/>
</dbReference>
<keyword evidence="3" id="KW-0378">Hydrolase</keyword>
<feature type="domain" description="Carboxylesterase type B" evidence="7">
    <location>
        <begin position="27"/>
        <end position="195"/>
    </location>
</feature>
<feature type="signal peptide" evidence="6">
    <location>
        <begin position="1"/>
        <end position="21"/>
    </location>
</feature>
<evidence type="ECO:0000256" key="6">
    <source>
        <dbReference type="SAM" id="SignalP"/>
    </source>
</evidence>
<keyword evidence="5" id="KW-0812">Transmembrane</keyword>
<reference evidence="9" key="1">
    <citation type="submission" date="2025-08" db="UniProtKB">
        <authorList>
            <consortium name="RefSeq"/>
        </authorList>
    </citation>
    <scope>IDENTIFICATION</scope>
</reference>
<feature type="chain" id="PRO_5046850034" evidence="6">
    <location>
        <begin position="22"/>
        <end position="246"/>
    </location>
</feature>
<dbReference type="GeneID" id="112050543"/>
<evidence type="ECO:0000259" key="7">
    <source>
        <dbReference type="Pfam" id="PF00135"/>
    </source>
</evidence>
<evidence type="ECO:0000313" key="8">
    <source>
        <dbReference type="Proteomes" id="UP001652582"/>
    </source>
</evidence>
<gene>
    <name evidence="9" type="primary">LOC112050543</name>
</gene>
<evidence type="ECO:0000256" key="4">
    <source>
        <dbReference type="ARBA" id="ARBA00023180"/>
    </source>
</evidence>
<evidence type="ECO:0000256" key="5">
    <source>
        <dbReference type="SAM" id="Phobius"/>
    </source>
</evidence>
<feature type="transmembrane region" description="Helical" evidence="5">
    <location>
        <begin position="213"/>
        <end position="234"/>
    </location>
</feature>
<keyword evidence="6" id="KW-0732">Signal</keyword>
<keyword evidence="2" id="KW-0719">Serine esterase</keyword>
<keyword evidence="5" id="KW-0472">Membrane</keyword>
<keyword evidence="5" id="KW-1133">Transmembrane helix</keyword>
<dbReference type="InterPro" id="IPR002018">
    <property type="entry name" value="CarbesteraseB"/>
</dbReference>
<proteinExistence type="inferred from homology"/>
<evidence type="ECO:0000313" key="9">
    <source>
        <dbReference type="RefSeq" id="XP_052744162.1"/>
    </source>
</evidence>
<dbReference type="InterPro" id="IPR029058">
    <property type="entry name" value="AB_hydrolase_fold"/>
</dbReference>
<dbReference type="RefSeq" id="XP_052744162.1">
    <property type="nucleotide sequence ID" value="XM_052888202.1"/>
</dbReference>
<name>A0ABM3LYP5_BICAN</name>
<keyword evidence="4" id="KW-0325">Glycoprotein</keyword>
<evidence type="ECO:0000256" key="2">
    <source>
        <dbReference type="ARBA" id="ARBA00022487"/>
    </source>
</evidence>
<sequence length="246" mass="27696">MSPRWGMFLLPVLCNWWSGVAAPLHRLVVTTQGAVRGYYAPQPPHYVYRGVPYARPPTNYDRFKAPEPPPPWSGIFEATHRVRCPQPDGSGEENCLVLNIFVPERAAASPVLVHFHGGGFQRGWGFHTGPRRLLEQGFVVVSFNYRLGVLGFLCLGLPDVLGNTGLKDQIAALYWIHRNIDKFGGDPGDVTAYGTGMLHFYKLNSLLQVGLPYFWKVYVFAVALISVQECKLYWKKLTKTQKYGQI</sequence>
<organism evidence="8 9">
    <name type="scientific">Bicyclus anynana</name>
    <name type="common">Squinting bush brown butterfly</name>
    <dbReference type="NCBI Taxonomy" id="110368"/>
    <lineage>
        <taxon>Eukaryota</taxon>
        <taxon>Metazoa</taxon>
        <taxon>Ecdysozoa</taxon>
        <taxon>Arthropoda</taxon>
        <taxon>Hexapoda</taxon>
        <taxon>Insecta</taxon>
        <taxon>Pterygota</taxon>
        <taxon>Neoptera</taxon>
        <taxon>Endopterygota</taxon>
        <taxon>Lepidoptera</taxon>
        <taxon>Glossata</taxon>
        <taxon>Ditrysia</taxon>
        <taxon>Papilionoidea</taxon>
        <taxon>Nymphalidae</taxon>
        <taxon>Satyrinae</taxon>
        <taxon>Satyrini</taxon>
        <taxon>Mycalesina</taxon>
        <taxon>Bicyclus</taxon>
    </lineage>
</organism>
<accession>A0ABM3LYP5</accession>
<dbReference type="PANTHER" id="PTHR43142">
    <property type="entry name" value="CARBOXYLIC ESTER HYDROLASE"/>
    <property type="match status" value="1"/>
</dbReference>
<dbReference type="SUPFAM" id="SSF53474">
    <property type="entry name" value="alpha/beta-Hydrolases"/>
    <property type="match status" value="1"/>
</dbReference>
<dbReference type="Pfam" id="PF00135">
    <property type="entry name" value="COesterase"/>
    <property type="match status" value="1"/>
</dbReference>
<evidence type="ECO:0000256" key="1">
    <source>
        <dbReference type="ARBA" id="ARBA00005964"/>
    </source>
</evidence>
<keyword evidence="8" id="KW-1185">Reference proteome</keyword>
<comment type="similarity">
    <text evidence="1">Belongs to the type-B carboxylesterase/lipase family.</text>
</comment>
<evidence type="ECO:0000256" key="3">
    <source>
        <dbReference type="ARBA" id="ARBA00022801"/>
    </source>
</evidence>